<dbReference type="AlphaFoldDB" id="A0A4P6ESM8"/>
<evidence type="ECO:0000259" key="1">
    <source>
        <dbReference type="Pfam" id="PF13946"/>
    </source>
</evidence>
<organism evidence="2 3">
    <name type="scientific">Xylanimonas allomyrinae</name>
    <dbReference type="NCBI Taxonomy" id="2509459"/>
    <lineage>
        <taxon>Bacteria</taxon>
        <taxon>Bacillati</taxon>
        <taxon>Actinomycetota</taxon>
        <taxon>Actinomycetes</taxon>
        <taxon>Micrococcales</taxon>
        <taxon>Promicromonosporaceae</taxon>
        <taxon>Xylanimonas</taxon>
    </lineage>
</organism>
<gene>
    <name evidence="2" type="ORF">ET495_09250</name>
</gene>
<dbReference type="Gene3D" id="1.10.3130.20">
    <property type="entry name" value="Phycobilisome linker domain"/>
    <property type="match status" value="1"/>
</dbReference>
<dbReference type="Pfam" id="PF13946">
    <property type="entry name" value="DUF4214"/>
    <property type="match status" value="1"/>
</dbReference>
<keyword evidence="3" id="KW-1185">Reference proteome</keyword>
<sequence>MRRTNTAGAIATALVGALVLAALPGLPGEPRADAAPLRTATSASQFDAGNIIADGVFYAPSTMDAGQVQAFLNQQGAGCVAGEQPCLKDYRTATPSMAAEAGLCGAYSGSGSQSAAEIITNVGRACGINQQVLLVLLQKETSLVTKTRPTTSNYNRATGFGCPDTGPNHTANCDAAYYGFFNQLYRAARQYLRYRNNPTGYGYQAGRVNSILYNPNTACGSAQVYIQNQATAGLYNYTPYVPNAAALANFYGTGDSCSSYGNRNFFRIFSDWFGDPRGSEAPIVKKLYADLLGREVDPSGLATWTNDLRAGRSQSELVRTLTSSTEYRTLRVVQAYREVLRREPDPHYVDWVRWIQEGVYTVDEVQFVFYRTEEFYLQGGANPTDYVKHMYRVMLNREASAWEIAYWTDQIAHYGVVPATAGVWFSLEAAMIRAGKYYQTFLGRAPDPVGLDQWAHVMLASGEGAVREGIAGSVEYRNLAIRDYS</sequence>
<name>A0A4P6ESM8_9MICO</name>
<dbReference type="InterPro" id="IPR025282">
    <property type="entry name" value="DUF4214"/>
</dbReference>
<protein>
    <submittedName>
        <fullName evidence="2">DUF4214 domain-containing protein</fullName>
    </submittedName>
</protein>
<reference evidence="2 3" key="1">
    <citation type="submission" date="2019-01" db="EMBL/GenBank/DDBJ databases">
        <title>Genome sequencing of strain 2JSPR-7.</title>
        <authorList>
            <person name="Heo J."/>
            <person name="Kim S.-J."/>
            <person name="Kim J.-S."/>
            <person name="Hong S.-B."/>
            <person name="Kwon S.-W."/>
        </authorList>
    </citation>
    <scope>NUCLEOTIDE SEQUENCE [LARGE SCALE GENOMIC DNA]</scope>
    <source>
        <strain evidence="2 3">2JSPR-7</strain>
    </source>
</reference>
<accession>A0A4P6ESM8</accession>
<dbReference type="RefSeq" id="WP_129204476.1">
    <property type="nucleotide sequence ID" value="NZ_CP035495.1"/>
</dbReference>
<evidence type="ECO:0000313" key="3">
    <source>
        <dbReference type="Proteomes" id="UP000291758"/>
    </source>
</evidence>
<proteinExistence type="predicted"/>
<dbReference type="KEGG" id="xyl:ET495_09250"/>
<dbReference type="InterPro" id="IPR038255">
    <property type="entry name" value="PBS_linker_sf"/>
</dbReference>
<dbReference type="OrthoDB" id="9764271at2"/>
<dbReference type="EMBL" id="CP035495">
    <property type="protein sequence ID" value="QAY63407.1"/>
    <property type="molecule type" value="Genomic_DNA"/>
</dbReference>
<feature type="domain" description="DUF4214" evidence="1">
    <location>
        <begin position="280"/>
        <end position="329"/>
    </location>
</feature>
<evidence type="ECO:0000313" key="2">
    <source>
        <dbReference type="EMBL" id="QAY63407.1"/>
    </source>
</evidence>
<dbReference type="Proteomes" id="UP000291758">
    <property type="component" value="Chromosome"/>
</dbReference>